<protein>
    <submittedName>
        <fullName evidence="2">DUF427 domain-containing protein</fullName>
    </submittedName>
</protein>
<accession>A0A977L3H0</accession>
<sequence>MFSPQPIKPLPGQESVWDYPRPPKVEASPKRIQIWFNEIMIVDSQQTQRVLETSHPPAYYIPPADIAMQYLSPISQQSYCEWKGMAHYYRIQVGNKRVEQAAWYYPEPNAYFAVLKDYVAFYPSRMDACLVDGEKVTAQPGDFYGGWITADIVGPFKGASGTWGW</sequence>
<dbReference type="InterPro" id="IPR007361">
    <property type="entry name" value="DUF427"/>
</dbReference>
<reference evidence="2" key="1">
    <citation type="submission" date="2021-04" db="EMBL/GenBank/DDBJ databases">
        <title>Genome sequence of Woronichinia naegeliana from Washington state freshwater lake bloom.</title>
        <authorList>
            <person name="Dreher T.W."/>
        </authorList>
    </citation>
    <scope>NUCLEOTIDE SEQUENCE</scope>
    <source>
        <strain evidence="2">WA131</strain>
    </source>
</reference>
<dbReference type="EMBL" id="CP073041">
    <property type="protein sequence ID" value="UXE64906.1"/>
    <property type="molecule type" value="Genomic_DNA"/>
</dbReference>
<dbReference type="Pfam" id="PF04248">
    <property type="entry name" value="NTP_transf_9"/>
    <property type="match status" value="1"/>
</dbReference>
<evidence type="ECO:0000313" key="2">
    <source>
        <dbReference type="EMBL" id="UXE64906.1"/>
    </source>
</evidence>
<dbReference type="PANTHER" id="PTHR43058:SF1">
    <property type="entry name" value="DUF427 DOMAIN-CONTAINING PROTEIN"/>
    <property type="match status" value="1"/>
</dbReference>
<feature type="domain" description="DUF427" evidence="1">
    <location>
        <begin position="33"/>
        <end position="123"/>
    </location>
</feature>
<organism evidence="2">
    <name type="scientific">Woronichinia naegeliana WA131</name>
    <dbReference type="NCBI Taxonomy" id="2824559"/>
    <lineage>
        <taxon>Bacteria</taxon>
        <taxon>Bacillati</taxon>
        <taxon>Cyanobacteriota</taxon>
        <taxon>Cyanophyceae</taxon>
        <taxon>Synechococcales</taxon>
        <taxon>Coelosphaeriaceae</taxon>
        <taxon>Woronichinia</taxon>
    </lineage>
</organism>
<dbReference type="Proteomes" id="UP001065613">
    <property type="component" value="Chromosome"/>
</dbReference>
<dbReference type="Gene3D" id="2.170.150.40">
    <property type="entry name" value="Domain of unknown function (DUF427)"/>
    <property type="match status" value="1"/>
</dbReference>
<evidence type="ECO:0000259" key="1">
    <source>
        <dbReference type="Pfam" id="PF04248"/>
    </source>
</evidence>
<proteinExistence type="predicted"/>
<dbReference type="PANTHER" id="PTHR43058">
    <property type="entry name" value="SLR0655 PROTEIN"/>
    <property type="match status" value="1"/>
</dbReference>
<dbReference type="KEGG" id="wna:KA717_37625"/>
<gene>
    <name evidence="2" type="ORF">KA717_37625</name>
</gene>
<dbReference type="AlphaFoldDB" id="A0A977L3H0"/>
<name>A0A977L3H0_9CYAN</name>
<dbReference type="InterPro" id="IPR038694">
    <property type="entry name" value="DUF427_sf"/>
</dbReference>